<comment type="catalytic activity">
    <reaction evidence="11">
        <text>L-aspartate 4-semialdehyde + pyruvate = (2S,4S)-4-hydroxy-2,3,4,5-tetrahydrodipicolinate + H2O + H(+)</text>
        <dbReference type="Rhea" id="RHEA:34171"/>
        <dbReference type="ChEBI" id="CHEBI:15361"/>
        <dbReference type="ChEBI" id="CHEBI:15377"/>
        <dbReference type="ChEBI" id="CHEBI:15378"/>
        <dbReference type="ChEBI" id="CHEBI:67139"/>
        <dbReference type="ChEBI" id="CHEBI:537519"/>
        <dbReference type="EC" id="4.3.3.7"/>
    </reaction>
</comment>
<keyword evidence="6" id="KW-0028">Amino-acid biosynthesis</keyword>
<evidence type="ECO:0000256" key="2">
    <source>
        <dbReference type="ARBA" id="ARBA00005120"/>
    </source>
</evidence>
<organism evidence="14 15">
    <name type="scientific">Vitreoscilla massiliensis</name>
    <dbReference type="NCBI Taxonomy" id="1689272"/>
    <lineage>
        <taxon>Bacteria</taxon>
        <taxon>Pseudomonadati</taxon>
        <taxon>Pseudomonadota</taxon>
        <taxon>Betaproteobacteria</taxon>
        <taxon>Neisseriales</taxon>
        <taxon>Neisseriaceae</taxon>
        <taxon>Vitreoscilla</taxon>
    </lineage>
</organism>
<dbReference type="Pfam" id="PF00701">
    <property type="entry name" value="DHDPS"/>
    <property type="match status" value="1"/>
</dbReference>
<dbReference type="InterPro" id="IPR013785">
    <property type="entry name" value="Aldolase_TIM"/>
</dbReference>
<dbReference type="PANTHER" id="PTHR12128">
    <property type="entry name" value="DIHYDRODIPICOLINATE SYNTHASE"/>
    <property type="match status" value="1"/>
</dbReference>
<dbReference type="CDD" id="cd00408">
    <property type="entry name" value="DHDPS-like"/>
    <property type="match status" value="1"/>
</dbReference>
<comment type="pathway">
    <text evidence="2">Amino-acid biosynthesis; L-lysine biosynthesis via DAP pathway; (S)-tetrahydrodipicolinate from L-aspartate: step 3/4.</text>
</comment>
<keyword evidence="15" id="KW-1185">Reference proteome</keyword>
<dbReference type="PRINTS" id="PR00146">
    <property type="entry name" value="DHPICSNTHASE"/>
</dbReference>
<evidence type="ECO:0000256" key="5">
    <source>
        <dbReference type="ARBA" id="ARBA00022490"/>
    </source>
</evidence>
<keyword evidence="5" id="KW-0963">Cytoplasm</keyword>
<keyword evidence="8" id="KW-0457">Lysine biosynthesis</keyword>
<name>A0ABY4E3Z8_9NEIS</name>
<evidence type="ECO:0000256" key="11">
    <source>
        <dbReference type="ARBA" id="ARBA00047836"/>
    </source>
</evidence>
<dbReference type="SMART" id="SM01130">
    <property type="entry name" value="DHDPS"/>
    <property type="match status" value="1"/>
</dbReference>
<dbReference type="InterPro" id="IPR002220">
    <property type="entry name" value="DapA-like"/>
</dbReference>
<gene>
    <name evidence="14" type="primary">dapA</name>
    <name evidence="14" type="ORF">LVJ82_04360</name>
</gene>
<evidence type="ECO:0000313" key="15">
    <source>
        <dbReference type="Proteomes" id="UP000832011"/>
    </source>
</evidence>
<dbReference type="SUPFAM" id="SSF51569">
    <property type="entry name" value="Aldolase"/>
    <property type="match status" value="1"/>
</dbReference>
<dbReference type="EC" id="4.3.3.7" evidence="4 12"/>
<accession>A0ABY4E3Z8</accession>
<dbReference type="PANTHER" id="PTHR12128:SF66">
    <property type="entry name" value="4-HYDROXY-2-OXOGLUTARATE ALDOLASE, MITOCHONDRIAL"/>
    <property type="match status" value="1"/>
</dbReference>
<dbReference type="Proteomes" id="UP000832011">
    <property type="component" value="Chromosome"/>
</dbReference>
<comment type="similarity">
    <text evidence="3 13">Belongs to the DapA family.</text>
</comment>
<keyword evidence="10" id="KW-0704">Schiff base</keyword>
<reference evidence="14 15" key="1">
    <citation type="journal article" date="2022" name="Res Sq">
        <title>Evolution of multicellular longitudinally dividing oral cavity symbionts (Neisseriaceae).</title>
        <authorList>
            <person name="Nyongesa S."/>
            <person name="Weber P."/>
            <person name="Bernet E."/>
            <person name="Pullido F."/>
            <person name="Nieckarz M."/>
            <person name="Delaby M."/>
            <person name="Nieves C."/>
            <person name="Viehboeck T."/>
            <person name="Krause N."/>
            <person name="Rivera-Millot A."/>
            <person name="Nakamura A."/>
            <person name="Vischer N."/>
            <person name="VanNieuwenhze M."/>
            <person name="Brun Y."/>
            <person name="Cava F."/>
            <person name="Bulgheresi S."/>
            <person name="Veyrier F."/>
        </authorList>
    </citation>
    <scope>NUCLEOTIDE SEQUENCE [LARGE SCALE GENOMIC DNA]</scope>
    <source>
        <strain evidence="14 15">SN4</strain>
    </source>
</reference>
<evidence type="ECO:0000256" key="6">
    <source>
        <dbReference type="ARBA" id="ARBA00022605"/>
    </source>
</evidence>
<keyword evidence="9 13" id="KW-0456">Lyase</keyword>
<evidence type="ECO:0000256" key="8">
    <source>
        <dbReference type="ARBA" id="ARBA00023154"/>
    </source>
</evidence>
<evidence type="ECO:0000256" key="9">
    <source>
        <dbReference type="ARBA" id="ARBA00023239"/>
    </source>
</evidence>
<dbReference type="InterPro" id="IPR005263">
    <property type="entry name" value="DapA"/>
</dbReference>
<dbReference type="EMBL" id="CP091511">
    <property type="protein sequence ID" value="UOO90227.1"/>
    <property type="molecule type" value="Genomic_DNA"/>
</dbReference>
<evidence type="ECO:0000256" key="12">
    <source>
        <dbReference type="NCBIfam" id="TIGR00674"/>
    </source>
</evidence>
<dbReference type="NCBIfam" id="TIGR00674">
    <property type="entry name" value="dapA"/>
    <property type="match status" value="1"/>
</dbReference>
<evidence type="ECO:0000256" key="1">
    <source>
        <dbReference type="ARBA" id="ARBA00003294"/>
    </source>
</evidence>
<proteinExistence type="inferred from homology"/>
<dbReference type="PIRSF" id="PIRSF001365">
    <property type="entry name" value="DHDPS"/>
    <property type="match status" value="1"/>
</dbReference>
<evidence type="ECO:0000256" key="3">
    <source>
        <dbReference type="ARBA" id="ARBA00007592"/>
    </source>
</evidence>
<dbReference type="GO" id="GO:0008840">
    <property type="term" value="F:4-hydroxy-tetrahydrodipicolinate synthase activity"/>
    <property type="evidence" value="ECO:0007669"/>
    <property type="project" value="UniProtKB-EC"/>
</dbReference>
<keyword evidence="7" id="KW-0220">Diaminopimelate biosynthesis</keyword>
<comment type="function">
    <text evidence="1">Catalyzes the condensation of (S)-aspartate-beta-semialdehyde [(S)-ASA] and pyruvate to 4-hydroxy-tetrahydrodipicolinate (HTPA).</text>
</comment>
<evidence type="ECO:0000256" key="13">
    <source>
        <dbReference type="PIRNR" id="PIRNR001365"/>
    </source>
</evidence>
<evidence type="ECO:0000256" key="10">
    <source>
        <dbReference type="ARBA" id="ARBA00023270"/>
    </source>
</evidence>
<evidence type="ECO:0000256" key="4">
    <source>
        <dbReference type="ARBA" id="ARBA00012086"/>
    </source>
</evidence>
<sequence length="296" mass="32487">MKLQGIYVPLVTPFTVDNRIDYPVLEQLAELMIQKGVAGIVAFGTTGEYYSFSAAERAEVLQRIAAVAQGRVQLIVGVNDLSTAGSIEHAKTAKQYGYQALMLSAPPYSLPSQAGIIHHFETVAEAQDLPIIMYNYPDRIGVSLDFDTINHLRQHPNIIAIKESSGDFNFALQMLQAAWPDFEVMCGSDGLATDFFFWGSHSWISGAANVYPDEHVALARAALAGDWNTARAQMRHMYAGIRSMELGDYNQKAKLGIQRFGLEAGSVRMPLVDLDAKAKAEFLQLLTSANDHADMA</sequence>
<evidence type="ECO:0000313" key="14">
    <source>
        <dbReference type="EMBL" id="UOO90227.1"/>
    </source>
</evidence>
<dbReference type="Gene3D" id="3.20.20.70">
    <property type="entry name" value="Aldolase class I"/>
    <property type="match status" value="1"/>
</dbReference>
<evidence type="ECO:0000256" key="7">
    <source>
        <dbReference type="ARBA" id="ARBA00022915"/>
    </source>
</evidence>
<dbReference type="RefSeq" id="WP_058355880.1">
    <property type="nucleotide sequence ID" value="NZ_CABKVG010000008.1"/>
</dbReference>
<protein>
    <recommendedName>
        <fullName evidence="4 12">4-hydroxy-tetrahydrodipicolinate synthase</fullName>
        <ecNumber evidence="4 12">4.3.3.7</ecNumber>
    </recommendedName>
</protein>